<evidence type="ECO:0000313" key="2">
    <source>
        <dbReference type="EMBL" id="SFL01585.1"/>
    </source>
</evidence>
<evidence type="ECO:0000313" key="1">
    <source>
        <dbReference type="EMBL" id="KFN88280.1"/>
    </source>
</evidence>
<dbReference type="RefSeq" id="WP_039696600.1">
    <property type="nucleotide sequence ID" value="NZ_AUZH01000013.1"/>
</dbReference>
<sequence length="77" mass="8763">MASSFYDYDDLLVDYEGLCGELEIITDVLELAKDKDDEQTILLLHTVTHALKHIVSEHKNQASDYRKKLATVPTIEV</sequence>
<accession>A0A091BV13</accession>
<dbReference type="EMBL" id="AUZH01000013">
    <property type="protein sequence ID" value="KFN88280.1"/>
    <property type="molecule type" value="Genomic_DNA"/>
</dbReference>
<reference evidence="2 4" key="2">
    <citation type="submission" date="2016-10" db="EMBL/GenBank/DDBJ databases">
        <authorList>
            <person name="Varghese N."/>
            <person name="Submissions S."/>
        </authorList>
    </citation>
    <scope>NUCLEOTIDE SEQUENCE [LARGE SCALE GENOMIC DNA]</scope>
    <source>
        <strain evidence="2 4">JB1</strain>
    </source>
</reference>
<dbReference type="Proteomes" id="UP000182793">
    <property type="component" value="Unassembled WGS sequence"/>
</dbReference>
<evidence type="ECO:0000313" key="4">
    <source>
        <dbReference type="Proteomes" id="UP000182793"/>
    </source>
</evidence>
<dbReference type="AlphaFoldDB" id="A0A091BV13"/>
<evidence type="ECO:0000313" key="3">
    <source>
        <dbReference type="Proteomes" id="UP000029382"/>
    </source>
</evidence>
<protein>
    <submittedName>
        <fullName evidence="1">Uncharacterized protein</fullName>
    </submittedName>
</protein>
<keyword evidence="4" id="KW-1185">Reference proteome</keyword>
<organism evidence="1 3">
    <name type="scientific">Streptococcus equinus JB1</name>
    <dbReference type="NCBI Taxonomy" id="1294274"/>
    <lineage>
        <taxon>Bacteria</taxon>
        <taxon>Bacillati</taxon>
        <taxon>Bacillota</taxon>
        <taxon>Bacilli</taxon>
        <taxon>Lactobacillales</taxon>
        <taxon>Streptococcaceae</taxon>
        <taxon>Streptococcus</taxon>
    </lineage>
</organism>
<reference evidence="1 3" key="1">
    <citation type="journal article" date="2014" name="Genome Announc.">
        <title>Draft Genome Sequences of Streptococcus bovis Strains ATCC 33317 and JB1.</title>
        <authorList>
            <person name="Benahmed F.H."/>
            <person name="Gopinath G.R."/>
            <person name="Harbottle H."/>
            <person name="Cotta M.A."/>
            <person name="Luo Y."/>
            <person name="Henderson C."/>
            <person name="Teri P."/>
            <person name="Soppet D."/>
            <person name="Rasmussen M."/>
            <person name="Whitehead T.R."/>
            <person name="Davidson M."/>
        </authorList>
    </citation>
    <scope>NUCLEOTIDE SEQUENCE [LARGE SCALE GENOMIC DNA]</scope>
    <source>
        <strain evidence="1 3">JB1</strain>
    </source>
</reference>
<comment type="caution">
    <text evidence="1">The sequence shown here is derived from an EMBL/GenBank/DDBJ whole genome shotgun (WGS) entry which is preliminary data.</text>
</comment>
<proteinExistence type="predicted"/>
<gene>
    <name evidence="1" type="ORF">H702_04650</name>
    <name evidence="2" type="ORF">SAMN02910290_00012</name>
</gene>
<name>A0A091BV13_STREI</name>
<dbReference type="Proteomes" id="UP000029382">
    <property type="component" value="Unassembled WGS sequence"/>
</dbReference>
<dbReference type="EMBL" id="FOTG01000002">
    <property type="protein sequence ID" value="SFL01585.1"/>
    <property type="molecule type" value="Genomic_DNA"/>
</dbReference>